<gene>
    <name evidence="2" type="ORF">EYC80_000540</name>
</gene>
<evidence type="ECO:0000313" key="2">
    <source>
        <dbReference type="EMBL" id="KAB8300357.1"/>
    </source>
</evidence>
<evidence type="ECO:0000313" key="3">
    <source>
        <dbReference type="Proteomes" id="UP000326757"/>
    </source>
</evidence>
<dbReference type="GO" id="GO:0000445">
    <property type="term" value="C:THO complex part of transcription export complex"/>
    <property type="evidence" value="ECO:0007669"/>
    <property type="project" value="TreeGrafter"/>
</dbReference>
<dbReference type="PANTHER" id="PTHR13265:SF0">
    <property type="entry name" value="HPR1"/>
    <property type="match status" value="1"/>
</dbReference>
<dbReference type="InterPro" id="IPR021861">
    <property type="entry name" value="THO_THOC1"/>
</dbReference>
<dbReference type="GO" id="GO:0006406">
    <property type="term" value="P:mRNA export from nucleus"/>
    <property type="evidence" value="ECO:0007669"/>
    <property type="project" value="TreeGrafter"/>
</dbReference>
<comment type="caution">
    <text evidence="2">The sequence shown here is derived from an EMBL/GenBank/DDBJ whole genome shotgun (WGS) entry which is preliminary data.</text>
</comment>
<dbReference type="Pfam" id="PF11957">
    <property type="entry name" value="efThoc1"/>
    <property type="match status" value="1"/>
</dbReference>
<name>A0A5N6KAY9_MONLA</name>
<feature type="compositionally biased region" description="Polar residues" evidence="1">
    <location>
        <begin position="232"/>
        <end position="250"/>
    </location>
</feature>
<sequence>MVVTMQSHGLPMVDAFAQLLLEMLQQAELVKQSHTIESPLSKMDLANTYERIDQLFSEPASIEAKKRSQYAIIETAVRDTFNNLLASISIETPSSSRLWNLLDIISIMSDDEQCEPALLFWLVEELLDSQTISGCRRIFDYLESRRGRITAKHFIQKNLVILRSCNELLRRLSRAEDTAFCGRVFIFMFQSFPLGDKSSVNLRGEFHVENVTSFDALPPNTVDIEKMEVDSDSNAKTTPPVTKQTTNGNAAATRGSEDNNGFAKDAALSKREPSMKPDELYPIFWSLQQSFSQPKRLFNAENFTEFKKGLEVTIATFKSVQHETAGRPAARAAEDNKRGTKRKRSQGDDDLANSFNPKYLTSRDLFELEISDLSFRRHILVQILIIMDFLLSLSAKAKEKLSKALPENLNRSVTYADQTLSEEDTKWSLDMKKSIADYLKKGADGAFFYRMVETVLSRDKNWVRWKVENCPSIARPAVSPQDYVTAKASARKVTTNKRLRPNPLGSLDLKFLAENDLQSGLERLKNPERYRIPSIKSFRNKIDLDDMDIDMARDEESKNLAVEAKASKCWRALRIASASKLAAFDKIEKSDSIDEIFKDDIKPEDLITPGEEDALESGDTKTGEGDEGVKELVPTNEDVDMEQEKKEEQPSVSTAPVPATEVDSRE</sequence>
<dbReference type="PANTHER" id="PTHR13265">
    <property type="entry name" value="THO COMPLEX SUBUNIT 1"/>
    <property type="match status" value="1"/>
</dbReference>
<reference evidence="2 3" key="1">
    <citation type="submission" date="2019-06" db="EMBL/GenBank/DDBJ databases">
        <title>Genome Sequence of the Brown Rot Fungal Pathogen Monilinia laxa.</title>
        <authorList>
            <person name="De Miccolis Angelini R.M."/>
            <person name="Landi L."/>
            <person name="Abate D."/>
            <person name="Pollastro S."/>
            <person name="Romanazzi G."/>
            <person name="Faretra F."/>
        </authorList>
    </citation>
    <scope>NUCLEOTIDE SEQUENCE [LARGE SCALE GENOMIC DNA]</scope>
    <source>
        <strain evidence="2 3">Mlax316</strain>
    </source>
</reference>
<feature type="region of interest" description="Disordered" evidence="1">
    <location>
        <begin position="229"/>
        <end position="262"/>
    </location>
</feature>
<dbReference type="Proteomes" id="UP000326757">
    <property type="component" value="Unassembled WGS sequence"/>
</dbReference>
<feature type="region of interest" description="Disordered" evidence="1">
    <location>
        <begin position="602"/>
        <end position="666"/>
    </location>
</feature>
<feature type="compositionally biased region" description="Basic and acidic residues" evidence="1">
    <location>
        <begin position="618"/>
        <end position="630"/>
    </location>
</feature>
<dbReference type="EMBL" id="VIGI01000005">
    <property type="protein sequence ID" value="KAB8300357.1"/>
    <property type="molecule type" value="Genomic_DNA"/>
</dbReference>
<dbReference type="OrthoDB" id="10257415at2759"/>
<protein>
    <submittedName>
        <fullName evidence="2">Uncharacterized protein</fullName>
    </submittedName>
</protein>
<dbReference type="AlphaFoldDB" id="A0A5N6KAY9"/>
<evidence type="ECO:0000256" key="1">
    <source>
        <dbReference type="SAM" id="MobiDB-lite"/>
    </source>
</evidence>
<proteinExistence type="predicted"/>
<keyword evidence="3" id="KW-1185">Reference proteome</keyword>
<accession>A0A5N6KAY9</accession>
<feature type="region of interest" description="Disordered" evidence="1">
    <location>
        <begin position="323"/>
        <end position="351"/>
    </location>
</feature>
<organism evidence="2 3">
    <name type="scientific">Monilinia laxa</name>
    <name type="common">Brown rot fungus</name>
    <name type="synonym">Sclerotinia laxa</name>
    <dbReference type="NCBI Taxonomy" id="61186"/>
    <lineage>
        <taxon>Eukaryota</taxon>
        <taxon>Fungi</taxon>
        <taxon>Dikarya</taxon>
        <taxon>Ascomycota</taxon>
        <taxon>Pezizomycotina</taxon>
        <taxon>Leotiomycetes</taxon>
        <taxon>Helotiales</taxon>
        <taxon>Sclerotiniaceae</taxon>
        <taxon>Monilinia</taxon>
    </lineage>
</organism>